<comment type="caution">
    <text evidence="3">The sequence shown here is derived from an EMBL/GenBank/DDBJ whole genome shotgun (WGS) entry which is preliminary data.</text>
</comment>
<gene>
    <name evidence="3" type="ORF">M5K25_019245</name>
</gene>
<sequence>MDKQDTPITVHLGRGARIQLANTVINTGSTGATIQFGSVDFSVITARTTVPRAHLPAPQTTARDIPQGRVSVFERLSQPKTLTTKRVVNGRKISVVTANTTALPREHVLSGKYDAEASSSGGRLNRRQRRKRNAELRAQQLSVPIHPSNVPAEELEANIPTRNKFTDLKWVKRNSSTGELKESFWDRRPEAPTPHIRGPERLSARVHRVLKIVKDKGLMKKKFQRPLMIEARRTPPRERLSSAVITGRREERRQAPREAHRGVTLGPRIQGSAAKRAQQNGKQVWRPKPQRRKMDENITSGVTSEAVSRRSAPFNRNRQKWVQKKAHNDAHDDSRHPRESSRGSRHSPTLAREELNFDRSPRIEEIYIPNQEPEIHWRRRSEVQVHEEEYDNEDTMDVEVVYMVSHIDDNDGDDEEDRRSQTREQARRRRRRARSVASQSIRSLEEEEGEDVEDNPFADETLTLAQIRGQMRRQMKEKDKKISHLNEKMTEMMTQMTAMMEMMQKATSVGPVPAQPVNHAASIAPANLPNPHVPQASGVKGVPEGGNEAVDNTRQRTPQNVASASEPVIYDQGVYNADKGKQPMQYEEKPKQVYTPNPQPKLVLGGNDKPRAFSGGGERPRQAMGTGDRTFPSLKDKMNKEYSFKRESVAKLFRQALKAGMELPECKRPEESKHSGDPNYCPYHRVISHPIEDCYVFKDWLERKYKKGEFTLSDNVLIHPRKESTRVVTSSFVPPPKEAIKEKSIQGEQWETVVSKKTIKMLKQLGGVPGVKWKSPTEPVLNLEWLPVPRASSSKQQPGQASSSKFDKKKSKSAKKKAKIKKPKEKKTATQRVIDSLSEYHQTARRPIKLGDFMTELKIDEEEEEAEDELLPTETCRVILAISEISDREKYAEEAAPEFCLMVSSMDYSSEEDLYFPNEDDTDPDIASQMEQVNLEDDSESIGESPDATMADSEENTASNKSESDEVAQAKASTSKTEKRPKQGGEMRQRGRKRVTPTLPKAAATSKTKRAVPHLGSDTEEDEVIPVKTKKNCQPTARGKKKAEDSDPDYDYESTYANNVQCVLSRRIDSLSVSDSVLVVTRIPLQHFKEVIP</sequence>
<evidence type="ECO:0000313" key="4">
    <source>
        <dbReference type="Proteomes" id="UP001552299"/>
    </source>
</evidence>
<name>A0ABD0UE61_DENTH</name>
<feature type="compositionally biased region" description="Acidic residues" evidence="2">
    <location>
        <begin position="912"/>
        <end position="924"/>
    </location>
</feature>
<feature type="region of interest" description="Disordered" evidence="2">
    <location>
        <begin position="912"/>
        <end position="1052"/>
    </location>
</feature>
<keyword evidence="4" id="KW-1185">Reference proteome</keyword>
<feature type="compositionally biased region" description="Basic and acidic residues" evidence="2">
    <location>
        <begin position="976"/>
        <end position="989"/>
    </location>
</feature>
<feature type="compositionally biased region" description="Polar residues" evidence="2">
    <location>
        <begin position="297"/>
        <end position="306"/>
    </location>
</feature>
<dbReference type="EMBL" id="JANQDX010000015">
    <property type="protein sequence ID" value="KAL0911129.1"/>
    <property type="molecule type" value="Genomic_DNA"/>
</dbReference>
<feature type="coiled-coil region" evidence="1">
    <location>
        <begin position="468"/>
        <end position="495"/>
    </location>
</feature>
<feature type="compositionally biased region" description="Polar residues" evidence="2">
    <location>
        <begin position="791"/>
        <end position="800"/>
    </location>
</feature>
<evidence type="ECO:0000256" key="1">
    <source>
        <dbReference type="SAM" id="Coils"/>
    </source>
</evidence>
<feature type="region of interest" description="Disordered" evidence="2">
    <location>
        <begin position="247"/>
        <end position="357"/>
    </location>
</feature>
<dbReference type="Proteomes" id="UP001552299">
    <property type="component" value="Unassembled WGS sequence"/>
</dbReference>
<proteinExistence type="predicted"/>
<dbReference type="AlphaFoldDB" id="A0ABD0UE61"/>
<protein>
    <submittedName>
        <fullName evidence="3">Uncharacterized protein</fullName>
    </submittedName>
</protein>
<accession>A0ABD0UE61</accession>
<feature type="region of interest" description="Disordered" evidence="2">
    <location>
        <begin position="112"/>
        <end position="139"/>
    </location>
</feature>
<feature type="compositionally biased region" description="Basic residues" evidence="2">
    <location>
        <begin position="807"/>
        <end position="825"/>
    </location>
</feature>
<organism evidence="3 4">
    <name type="scientific">Dendrobium thyrsiflorum</name>
    <name type="common">Pinecone-like raceme dendrobium</name>
    <name type="synonym">Orchid</name>
    <dbReference type="NCBI Taxonomy" id="117978"/>
    <lineage>
        <taxon>Eukaryota</taxon>
        <taxon>Viridiplantae</taxon>
        <taxon>Streptophyta</taxon>
        <taxon>Embryophyta</taxon>
        <taxon>Tracheophyta</taxon>
        <taxon>Spermatophyta</taxon>
        <taxon>Magnoliopsida</taxon>
        <taxon>Liliopsida</taxon>
        <taxon>Asparagales</taxon>
        <taxon>Orchidaceae</taxon>
        <taxon>Epidendroideae</taxon>
        <taxon>Malaxideae</taxon>
        <taxon>Dendrobiinae</taxon>
        <taxon>Dendrobium</taxon>
    </lineage>
</organism>
<feature type="region of interest" description="Disordered" evidence="2">
    <location>
        <begin position="407"/>
        <end position="454"/>
    </location>
</feature>
<feature type="compositionally biased region" description="Basic and acidic residues" evidence="2">
    <location>
        <begin position="326"/>
        <end position="342"/>
    </location>
</feature>
<feature type="region of interest" description="Disordered" evidence="2">
    <location>
        <begin position="791"/>
        <end position="832"/>
    </location>
</feature>
<keyword evidence="1" id="KW-0175">Coiled coil</keyword>
<evidence type="ECO:0000256" key="2">
    <source>
        <dbReference type="SAM" id="MobiDB-lite"/>
    </source>
</evidence>
<feature type="region of interest" description="Disordered" evidence="2">
    <location>
        <begin position="613"/>
        <end position="634"/>
    </location>
</feature>
<reference evidence="3 4" key="1">
    <citation type="journal article" date="2024" name="Plant Biotechnol. J.">
        <title>Dendrobium thyrsiflorum genome and its molecular insights into genes involved in important horticultural traits.</title>
        <authorList>
            <person name="Chen B."/>
            <person name="Wang J.Y."/>
            <person name="Zheng P.J."/>
            <person name="Li K.L."/>
            <person name="Liang Y.M."/>
            <person name="Chen X.F."/>
            <person name="Zhang C."/>
            <person name="Zhao X."/>
            <person name="He X."/>
            <person name="Zhang G.Q."/>
            <person name="Liu Z.J."/>
            <person name="Xu Q."/>
        </authorList>
    </citation>
    <scope>NUCLEOTIDE SEQUENCE [LARGE SCALE GENOMIC DNA]</scope>
    <source>
        <strain evidence="3">GZMU011</strain>
    </source>
</reference>
<feature type="compositionally biased region" description="Basic and acidic residues" evidence="2">
    <location>
        <begin position="247"/>
        <end position="261"/>
    </location>
</feature>
<feature type="compositionally biased region" description="Acidic residues" evidence="2">
    <location>
        <begin position="445"/>
        <end position="454"/>
    </location>
</feature>
<evidence type="ECO:0000313" key="3">
    <source>
        <dbReference type="EMBL" id="KAL0911129.1"/>
    </source>
</evidence>